<feature type="transmembrane region" description="Helical" evidence="1">
    <location>
        <begin position="343"/>
        <end position="366"/>
    </location>
</feature>
<feature type="transmembrane region" description="Helical" evidence="1">
    <location>
        <begin position="295"/>
        <end position="315"/>
    </location>
</feature>
<keyword evidence="1" id="KW-0472">Membrane</keyword>
<dbReference type="EMBL" id="CP015449">
    <property type="protein sequence ID" value="AWH91784.1"/>
    <property type="molecule type" value="Genomic_DNA"/>
</dbReference>
<evidence type="ECO:0000256" key="1">
    <source>
        <dbReference type="SAM" id="Phobius"/>
    </source>
</evidence>
<dbReference type="Proteomes" id="UP000244928">
    <property type="component" value="Chromosome"/>
</dbReference>
<dbReference type="RefSeq" id="WP_108847044.1">
    <property type="nucleotide sequence ID" value="NZ_CP015449.1"/>
</dbReference>
<dbReference type="AlphaFoldDB" id="A0A2S1R6B4"/>
<reference evidence="2 3" key="1">
    <citation type="submission" date="2016-04" db="EMBL/GenBank/DDBJ databases">
        <title>Complete genome sequence of Dietzia lutea YIM 80766T, a strain isolated from desert soil in Egypt.</title>
        <authorList>
            <person name="Zhao J."/>
            <person name="Hu B."/>
            <person name="Geng S."/>
            <person name="Nie Y."/>
            <person name="Tang Y."/>
        </authorList>
    </citation>
    <scope>NUCLEOTIDE SEQUENCE [LARGE SCALE GENOMIC DNA]</scope>
    <source>
        <strain evidence="2 3">YIM 80766</strain>
    </source>
</reference>
<proteinExistence type="predicted"/>
<protein>
    <recommendedName>
        <fullName evidence="4">ABC transporter permease</fullName>
    </recommendedName>
</protein>
<feature type="transmembrane region" description="Helical" evidence="1">
    <location>
        <begin position="163"/>
        <end position="187"/>
    </location>
</feature>
<evidence type="ECO:0008006" key="4">
    <source>
        <dbReference type="Google" id="ProtNLM"/>
    </source>
</evidence>
<feature type="transmembrane region" description="Helical" evidence="1">
    <location>
        <begin position="30"/>
        <end position="49"/>
    </location>
</feature>
<keyword evidence="1" id="KW-0812">Transmembrane</keyword>
<evidence type="ECO:0000313" key="2">
    <source>
        <dbReference type="EMBL" id="AWH91784.1"/>
    </source>
</evidence>
<sequence>MSAPLVGAPLAGTALLARIALRTGWPAMVAWVAGAVALFLATGLSIATLYDTPEELAAYSASVGESMVMLTGRVAGLDTTGGVVMNEYSFLVGFGVPLMAIALTARSTRREEESGRPELLVAGGVGRLAPAAAALVVVAGVFLALGAGLWVATLALDVDRGGAALYVASIVATGWVYVSATAVLAQVLAHHRTVWTASLSVAGLTLVTRGIGDAEENWLSWASPLGWHGLTRPFGEPAPLPLAVSLATAAALAALALWLAARRDLGSGMVPARTGPATASRWRTSHAGAALHQHLGALTGWTVGVVALMAVYGALMDVTVEAIVANPDLAVFLGDPDALVDTIVQMLVAFAGFLGAGFALQTLGGLRGEETSGRLELMLAAGRSRWSWLAGHAAVVAAGTAVVVLAGAAAFAVSAAAVLDDPELAGRILGAGAWQLPAALLFVGVSVCLFGAAPRLQVLAWAPFALAVVVTLMGPTLRLTEAQMRLSPFGAVGTAPTGPVDTAGVIVLLVADALLVAVGLAAFRRRDVPRP</sequence>
<feature type="transmembrane region" description="Helical" evidence="1">
    <location>
        <begin position="503"/>
        <end position="523"/>
    </location>
</feature>
<organism evidence="2 3">
    <name type="scientific">Dietzia lutea</name>
    <dbReference type="NCBI Taxonomy" id="546160"/>
    <lineage>
        <taxon>Bacteria</taxon>
        <taxon>Bacillati</taxon>
        <taxon>Actinomycetota</taxon>
        <taxon>Actinomycetes</taxon>
        <taxon>Mycobacteriales</taxon>
        <taxon>Dietziaceae</taxon>
        <taxon>Dietzia</taxon>
    </lineage>
</organism>
<feature type="transmembrane region" description="Helical" evidence="1">
    <location>
        <begin position="128"/>
        <end position="151"/>
    </location>
</feature>
<accession>A0A2S1R6B4</accession>
<name>A0A2S1R6B4_9ACTN</name>
<evidence type="ECO:0000313" key="3">
    <source>
        <dbReference type="Proteomes" id="UP000244928"/>
    </source>
</evidence>
<feature type="transmembrane region" description="Helical" evidence="1">
    <location>
        <begin position="386"/>
        <end position="419"/>
    </location>
</feature>
<dbReference type="KEGG" id="dlu:A6035_06010"/>
<keyword evidence="3" id="KW-1185">Reference proteome</keyword>
<feature type="transmembrane region" description="Helical" evidence="1">
    <location>
        <begin position="458"/>
        <end position="477"/>
    </location>
</feature>
<gene>
    <name evidence="2" type="ORF">A6035_06010</name>
</gene>
<feature type="transmembrane region" description="Helical" evidence="1">
    <location>
        <begin position="240"/>
        <end position="261"/>
    </location>
</feature>
<feature type="transmembrane region" description="Helical" evidence="1">
    <location>
        <begin position="431"/>
        <end position="451"/>
    </location>
</feature>
<keyword evidence="1" id="KW-1133">Transmembrane helix</keyword>